<feature type="transmembrane region" description="Helical" evidence="7">
    <location>
        <begin position="272"/>
        <end position="291"/>
    </location>
</feature>
<evidence type="ECO:0000256" key="4">
    <source>
        <dbReference type="ARBA" id="ARBA00022692"/>
    </source>
</evidence>
<evidence type="ECO:0000256" key="2">
    <source>
        <dbReference type="ARBA" id="ARBA00007965"/>
    </source>
</evidence>
<keyword evidence="3" id="KW-0813">Transport</keyword>
<evidence type="ECO:0000256" key="5">
    <source>
        <dbReference type="ARBA" id="ARBA00022989"/>
    </source>
</evidence>
<evidence type="ECO:0000313" key="8">
    <source>
        <dbReference type="EMBL" id="CAA7400740.1"/>
    </source>
</evidence>
<feature type="transmembrane region" description="Helical" evidence="7">
    <location>
        <begin position="167"/>
        <end position="185"/>
    </location>
</feature>
<feature type="transmembrane region" description="Helical" evidence="7">
    <location>
        <begin position="398"/>
        <end position="421"/>
    </location>
</feature>
<keyword evidence="9" id="KW-1185">Reference proteome</keyword>
<reference evidence="8" key="1">
    <citation type="submission" date="2020-02" db="EMBL/GenBank/DDBJ databases">
        <authorList>
            <person name="Scholz U."/>
            <person name="Mascher M."/>
            <person name="Fiebig A."/>
        </authorList>
    </citation>
    <scope>NUCLEOTIDE SEQUENCE</scope>
</reference>
<evidence type="ECO:0000256" key="7">
    <source>
        <dbReference type="SAM" id="Phobius"/>
    </source>
</evidence>
<evidence type="ECO:0000256" key="3">
    <source>
        <dbReference type="ARBA" id="ARBA00022448"/>
    </source>
</evidence>
<dbReference type="SUPFAM" id="SSF103473">
    <property type="entry name" value="MFS general substrate transporter"/>
    <property type="match status" value="1"/>
</dbReference>
<organism evidence="8 9">
    <name type="scientific">Spirodela intermedia</name>
    <name type="common">Intermediate duckweed</name>
    <dbReference type="NCBI Taxonomy" id="51605"/>
    <lineage>
        <taxon>Eukaryota</taxon>
        <taxon>Viridiplantae</taxon>
        <taxon>Streptophyta</taxon>
        <taxon>Embryophyta</taxon>
        <taxon>Tracheophyta</taxon>
        <taxon>Spermatophyta</taxon>
        <taxon>Magnoliopsida</taxon>
        <taxon>Liliopsida</taxon>
        <taxon>Araceae</taxon>
        <taxon>Lemnoideae</taxon>
        <taxon>Spirodela</taxon>
    </lineage>
</organism>
<dbReference type="PANTHER" id="PTHR10332:SF10">
    <property type="entry name" value="EQUILIBRATIVE NUCLEOSIDE TRANSPORTER 4"/>
    <property type="match status" value="1"/>
</dbReference>
<name>A0A7I8KSI0_SPIIN</name>
<feature type="transmembrane region" description="Helical" evidence="7">
    <location>
        <begin position="303"/>
        <end position="326"/>
    </location>
</feature>
<feature type="transmembrane region" description="Helical" evidence="7">
    <location>
        <begin position="364"/>
        <end position="386"/>
    </location>
</feature>
<dbReference type="AlphaFoldDB" id="A0A7I8KSI0"/>
<proteinExistence type="inferred from homology"/>
<gene>
    <name evidence="8" type="ORF">SI8410_08011418</name>
</gene>
<dbReference type="PANTHER" id="PTHR10332">
    <property type="entry name" value="EQUILIBRATIVE NUCLEOSIDE TRANSPORTER"/>
    <property type="match status" value="1"/>
</dbReference>
<keyword evidence="6 7" id="KW-0472">Membrane</keyword>
<dbReference type="GO" id="GO:0005886">
    <property type="term" value="C:plasma membrane"/>
    <property type="evidence" value="ECO:0007669"/>
    <property type="project" value="TreeGrafter"/>
</dbReference>
<dbReference type="EMBL" id="LR746271">
    <property type="protein sequence ID" value="CAA7400740.1"/>
    <property type="molecule type" value="Genomic_DNA"/>
</dbReference>
<dbReference type="PRINTS" id="PR01130">
    <property type="entry name" value="DERENTRNSPRT"/>
</dbReference>
<sequence>MVGVAAENGDHGGEEGGETALLLSHGAAPRDRLHLAYIVYFILGAGFLVPWNTFITAVDYFSYLYPAVPIDRVFSISYMICALIFLIIIVGWWAHRSGASIRINSGLVLFVVSLLLVPIVDVAYVKGRQGLYTGYDITVVAVVLSGIGDALVQGGVIGSAGELPERYMQAVVAGTAASGVLISFMRILTKAMFSQDSHGLRKSAHLYFAVSIILMGLCLVCYNLADRLPVVRYYKALKTQAEENEREGKDSSLTGAAWRSTLWRIISRVKSFGLGIFLIYAVTLSIFPGYLTQDVHSATLKDWYPVILTAAYNVFDLVGKCLPAFYMLQNEVTAIAGCAARLLFFPLFLICMHGPEFLRTEIPVAVLTCLLGLTNGYLTSVLMILAPKSVPIQHAETAGIAIVLFLVLGLACGSVITWFWVI</sequence>
<feature type="transmembrane region" description="Helical" evidence="7">
    <location>
        <begin position="137"/>
        <end position="161"/>
    </location>
</feature>
<evidence type="ECO:0000313" key="9">
    <source>
        <dbReference type="Proteomes" id="UP000663760"/>
    </source>
</evidence>
<feature type="transmembrane region" description="Helical" evidence="7">
    <location>
        <begin position="332"/>
        <end position="352"/>
    </location>
</feature>
<protein>
    <submittedName>
        <fullName evidence="8">Uncharacterized protein</fullName>
    </submittedName>
</protein>
<dbReference type="PIRSF" id="PIRSF016379">
    <property type="entry name" value="ENT"/>
    <property type="match status" value="1"/>
</dbReference>
<dbReference type="InterPro" id="IPR036259">
    <property type="entry name" value="MFS_trans_sf"/>
</dbReference>
<dbReference type="GO" id="GO:0005337">
    <property type="term" value="F:nucleoside transmembrane transporter activity"/>
    <property type="evidence" value="ECO:0007669"/>
    <property type="project" value="InterPro"/>
</dbReference>
<feature type="transmembrane region" description="Helical" evidence="7">
    <location>
        <begin position="37"/>
        <end position="61"/>
    </location>
</feature>
<comment type="subcellular location">
    <subcellularLocation>
        <location evidence="1">Membrane</location>
        <topology evidence="1">Multi-pass membrane protein</topology>
    </subcellularLocation>
</comment>
<evidence type="ECO:0000256" key="1">
    <source>
        <dbReference type="ARBA" id="ARBA00004141"/>
    </source>
</evidence>
<evidence type="ECO:0000256" key="6">
    <source>
        <dbReference type="ARBA" id="ARBA00023136"/>
    </source>
</evidence>
<keyword evidence="5 7" id="KW-1133">Transmembrane helix</keyword>
<feature type="transmembrane region" description="Helical" evidence="7">
    <location>
        <begin position="206"/>
        <end position="225"/>
    </location>
</feature>
<dbReference type="Proteomes" id="UP000663760">
    <property type="component" value="Chromosome 8"/>
</dbReference>
<feature type="transmembrane region" description="Helical" evidence="7">
    <location>
        <begin position="73"/>
        <end position="94"/>
    </location>
</feature>
<dbReference type="OrthoDB" id="1856718at2759"/>
<keyword evidence="4 7" id="KW-0812">Transmembrane</keyword>
<accession>A0A7I8KSI0</accession>
<dbReference type="Pfam" id="PF01733">
    <property type="entry name" value="Nucleoside_tran"/>
    <property type="match status" value="1"/>
</dbReference>
<comment type="similarity">
    <text evidence="2">Belongs to the SLC29A/ENT transporter (TC 2.A.57) family.</text>
</comment>
<dbReference type="InterPro" id="IPR002259">
    <property type="entry name" value="Eqnu_transpt"/>
</dbReference>
<feature type="transmembrane region" description="Helical" evidence="7">
    <location>
        <begin position="106"/>
        <end position="125"/>
    </location>
</feature>